<organism evidence="1 2">
    <name type="scientific">Nostocoides australiense Ben110</name>
    <dbReference type="NCBI Taxonomy" id="1193182"/>
    <lineage>
        <taxon>Bacteria</taxon>
        <taxon>Bacillati</taxon>
        <taxon>Actinomycetota</taxon>
        <taxon>Actinomycetes</taxon>
        <taxon>Micrococcales</taxon>
        <taxon>Intrasporangiaceae</taxon>
        <taxon>Nostocoides</taxon>
    </lineage>
</organism>
<reference evidence="1 2" key="1">
    <citation type="journal article" date="2013" name="ISME J.">
        <title>A metabolic model for members of the genus Tetrasphaera involved in enhanced biological phosphorus removal.</title>
        <authorList>
            <person name="Kristiansen R."/>
            <person name="Nguyen H.T.T."/>
            <person name="Saunders A.M."/>
            <person name="Nielsen J.L."/>
            <person name="Wimmer R."/>
            <person name="Le V.Q."/>
            <person name="McIlroy S.J."/>
            <person name="Petrovski S."/>
            <person name="Seviour R.J."/>
            <person name="Calteau A."/>
            <person name="Nielsen K.L."/>
            <person name="Nielsen P.H."/>
        </authorList>
    </citation>
    <scope>NUCLEOTIDE SEQUENCE [LARGE SCALE GENOMIC DNA]</scope>
    <source>
        <strain evidence="1 2">Ben110</strain>
    </source>
</reference>
<accession>W6K1L2</accession>
<gene>
    <name evidence="1" type="ORF">BN11_4960014</name>
</gene>
<dbReference type="STRING" id="1193182.BN11_4960014"/>
<proteinExistence type="predicted"/>
<sequence length="45" mass="4959">MLEGWGAGYPVWAQEASPSPVYGAALLMRFGLIAHRGFKSLRLRP</sequence>
<name>W6K1L2_9MICO</name>
<evidence type="ECO:0000313" key="2">
    <source>
        <dbReference type="Proteomes" id="UP000035763"/>
    </source>
</evidence>
<comment type="caution">
    <text evidence="1">The sequence shown here is derived from an EMBL/GenBank/DDBJ whole genome shotgun (WGS) entry which is preliminary data.</text>
</comment>
<evidence type="ECO:0000313" key="1">
    <source>
        <dbReference type="EMBL" id="CCH74916.1"/>
    </source>
</evidence>
<dbReference type="AlphaFoldDB" id="W6K1L2"/>
<keyword evidence="2" id="KW-1185">Reference proteome</keyword>
<dbReference type="Proteomes" id="UP000035763">
    <property type="component" value="Unassembled WGS sequence"/>
</dbReference>
<protein>
    <submittedName>
        <fullName evidence="1">Uncharacterized protein</fullName>
    </submittedName>
</protein>
<dbReference type="EMBL" id="CAJA01000441">
    <property type="protein sequence ID" value="CCH74916.1"/>
    <property type="molecule type" value="Genomic_DNA"/>
</dbReference>